<gene>
    <name evidence="1" type="ORF">V1264_010781</name>
</gene>
<proteinExistence type="predicted"/>
<evidence type="ECO:0000313" key="1">
    <source>
        <dbReference type="EMBL" id="KAK7091067.1"/>
    </source>
</evidence>
<dbReference type="EMBL" id="JBAMIC010000024">
    <property type="protein sequence ID" value="KAK7091067.1"/>
    <property type="molecule type" value="Genomic_DNA"/>
</dbReference>
<evidence type="ECO:0000313" key="2">
    <source>
        <dbReference type="Proteomes" id="UP001374579"/>
    </source>
</evidence>
<dbReference type="AlphaFoldDB" id="A0AAN9G186"/>
<comment type="caution">
    <text evidence="1">The sequence shown here is derived from an EMBL/GenBank/DDBJ whole genome shotgun (WGS) entry which is preliminary data.</text>
</comment>
<protein>
    <submittedName>
        <fullName evidence="1">Uncharacterized protein</fullName>
    </submittedName>
</protein>
<keyword evidence="2" id="KW-1185">Reference proteome</keyword>
<dbReference type="Proteomes" id="UP001374579">
    <property type="component" value="Unassembled WGS sequence"/>
</dbReference>
<name>A0AAN9G186_9CAEN</name>
<accession>A0AAN9G186</accession>
<organism evidence="1 2">
    <name type="scientific">Littorina saxatilis</name>
    <dbReference type="NCBI Taxonomy" id="31220"/>
    <lineage>
        <taxon>Eukaryota</taxon>
        <taxon>Metazoa</taxon>
        <taxon>Spiralia</taxon>
        <taxon>Lophotrochozoa</taxon>
        <taxon>Mollusca</taxon>
        <taxon>Gastropoda</taxon>
        <taxon>Caenogastropoda</taxon>
        <taxon>Littorinimorpha</taxon>
        <taxon>Littorinoidea</taxon>
        <taxon>Littorinidae</taxon>
        <taxon>Littorina</taxon>
    </lineage>
</organism>
<reference evidence="1 2" key="1">
    <citation type="submission" date="2024-02" db="EMBL/GenBank/DDBJ databases">
        <title>Chromosome-scale genome assembly of the rough periwinkle Littorina saxatilis.</title>
        <authorList>
            <person name="De Jode A."/>
            <person name="Faria R."/>
            <person name="Formenti G."/>
            <person name="Sims Y."/>
            <person name="Smith T.P."/>
            <person name="Tracey A."/>
            <person name="Wood J.M.D."/>
            <person name="Zagrodzka Z.B."/>
            <person name="Johannesson K."/>
            <person name="Butlin R.K."/>
            <person name="Leder E.H."/>
        </authorList>
    </citation>
    <scope>NUCLEOTIDE SEQUENCE [LARGE SCALE GENOMIC DNA]</scope>
    <source>
        <strain evidence="1">Snail1</strain>
        <tissue evidence="1">Muscle</tissue>
    </source>
</reference>
<sequence length="105" mass="11603">MMPGVCTMEMSVAVDRAQASCRQAVRGQKTALQSMNDYVLVGVKLDAENVSTLEGRRHWKGDDTGRETTLEGRRQCQRLKRLSGSGSPVSVEDLNCTFFALYSSQ</sequence>